<dbReference type="InterPro" id="IPR009057">
    <property type="entry name" value="Homeodomain-like_sf"/>
</dbReference>
<keyword evidence="7" id="KW-1185">Reference proteome</keyword>
<dbReference type="EMBL" id="JAURUE010000001">
    <property type="protein sequence ID" value="MDP9611911.1"/>
    <property type="molecule type" value="Genomic_DNA"/>
</dbReference>
<dbReference type="SUPFAM" id="SSF46689">
    <property type="entry name" value="Homeodomain-like"/>
    <property type="match status" value="1"/>
</dbReference>
<dbReference type="Gene3D" id="1.10.10.60">
    <property type="entry name" value="Homeodomain-like"/>
    <property type="match status" value="1"/>
</dbReference>
<dbReference type="InterPro" id="IPR050109">
    <property type="entry name" value="HTH-type_TetR-like_transc_reg"/>
</dbReference>
<dbReference type="PROSITE" id="PS01081">
    <property type="entry name" value="HTH_TETR_1"/>
    <property type="match status" value="1"/>
</dbReference>
<dbReference type="InterPro" id="IPR001647">
    <property type="entry name" value="HTH_TetR"/>
</dbReference>
<evidence type="ECO:0000259" key="5">
    <source>
        <dbReference type="PROSITE" id="PS50977"/>
    </source>
</evidence>
<dbReference type="Pfam" id="PF00440">
    <property type="entry name" value="TetR_N"/>
    <property type="match status" value="1"/>
</dbReference>
<sequence length="193" mass="21105">MSTGLRERKKAATRQALHDAAVRLATEHGVENLTVEAIADAATVSRRTFSNYFASKEQALLHQDRALTARLVELFRTRPAGESLMTALLRAAEQLATEYTPDPAREERYRALRLDPALLPELVAVYAAAERGFAEAVRERLPDGPDGPLRAHVLAATLLAALRVVGQAALERGERNAVDLLRQAISITREGFG</sequence>
<keyword evidence="3" id="KW-0804">Transcription</keyword>
<dbReference type="Proteomes" id="UP001234880">
    <property type="component" value="Unassembled WGS sequence"/>
</dbReference>
<dbReference type="RefSeq" id="WP_030824363.1">
    <property type="nucleotide sequence ID" value="NZ_JAURUE010000001.1"/>
</dbReference>
<evidence type="ECO:0000256" key="2">
    <source>
        <dbReference type="ARBA" id="ARBA00023125"/>
    </source>
</evidence>
<reference evidence="6 7" key="1">
    <citation type="submission" date="2023-07" db="EMBL/GenBank/DDBJ databases">
        <title>Sequencing the genomes of 1000 actinobacteria strains.</title>
        <authorList>
            <person name="Klenk H.-P."/>
        </authorList>
    </citation>
    <scope>NUCLEOTIDE SEQUENCE [LARGE SCALE GENOMIC DNA]</scope>
    <source>
        <strain evidence="6 7">DSM 41600</strain>
    </source>
</reference>
<name>A0ABT9KTY4_9ACTN</name>
<evidence type="ECO:0000313" key="7">
    <source>
        <dbReference type="Proteomes" id="UP001234880"/>
    </source>
</evidence>
<dbReference type="PANTHER" id="PTHR30055">
    <property type="entry name" value="HTH-TYPE TRANSCRIPTIONAL REGULATOR RUTR"/>
    <property type="match status" value="1"/>
</dbReference>
<protein>
    <submittedName>
        <fullName evidence="6">AcrR family transcriptional regulator</fullName>
    </submittedName>
</protein>
<dbReference type="InterPro" id="IPR023772">
    <property type="entry name" value="DNA-bd_HTH_TetR-type_CS"/>
</dbReference>
<evidence type="ECO:0000256" key="1">
    <source>
        <dbReference type="ARBA" id="ARBA00023015"/>
    </source>
</evidence>
<feature type="DNA-binding region" description="H-T-H motif" evidence="4">
    <location>
        <begin position="34"/>
        <end position="53"/>
    </location>
</feature>
<keyword evidence="2 4" id="KW-0238">DNA-binding</keyword>
<keyword evidence="1" id="KW-0805">Transcription regulation</keyword>
<feature type="domain" description="HTH tetR-type" evidence="5">
    <location>
        <begin position="11"/>
        <end position="71"/>
    </location>
</feature>
<comment type="caution">
    <text evidence="6">The sequence shown here is derived from an EMBL/GenBank/DDBJ whole genome shotgun (WGS) entry which is preliminary data.</text>
</comment>
<gene>
    <name evidence="6" type="ORF">JOF35_004188</name>
</gene>
<dbReference type="Pfam" id="PF17754">
    <property type="entry name" value="TetR_C_14"/>
    <property type="match status" value="1"/>
</dbReference>
<organism evidence="6 7">
    <name type="scientific">Streptomyces demainii</name>
    <dbReference type="NCBI Taxonomy" id="588122"/>
    <lineage>
        <taxon>Bacteria</taxon>
        <taxon>Bacillati</taxon>
        <taxon>Actinomycetota</taxon>
        <taxon>Actinomycetes</taxon>
        <taxon>Kitasatosporales</taxon>
        <taxon>Streptomycetaceae</taxon>
        <taxon>Streptomyces</taxon>
    </lineage>
</organism>
<evidence type="ECO:0000256" key="4">
    <source>
        <dbReference type="PROSITE-ProRule" id="PRU00335"/>
    </source>
</evidence>
<accession>A0ABT9KTY4</accession>
<dbReference type="InterPro" id="IPR041347">
    <property type="entry name" value="MftR_C"/>
</dbReference>
<evidence type="ECO:0000256" key="3">
    <source>
        <dbReference type="ARBA" id="ARBA00023163"/>
    </source>
</evidence>
<evidence type="ECO:0000313" key="6">
    <source>
        <dbReference type="EMBL" id="MDP9611911.1"/>
    </source>
</evidence>
<dbReference type="PROSITE" id="PS50977">
    <property type="entry name" value="HTH_TETR_2"/>
    <property type="match status" value="1"/>
</dbReference>
<proteinExistence type="predicted"/>
<dbReference type="PANTHER" id="PTHR30055:SF238">
    <property type="entry name" value="MYCOFACTOCIN BIOSYNTHESIS TRANSCRIPTIONAL REGULATOR MFTR-RELATED"/>
    <property type="match status" value="1"/>
</dbReference>
<dbReference type="Gene3D" id="1.10.357.10">
    <property type="entry name" value="Tetracycline Repressor, domain 2"/>
    <property type="match status" value="1"/>
</dbReference>